<sequence>MWLFLLLFSFITSFYKSVTPLSVFVKVSWRDNGENGLDYHRHLAERQAGRFDLQLTSNTSAITIIAETNAYDTYHFLQAENEGEGLTNNYKLRIFNDDLSVSSYPYSDHGNTVKEIQPIYSL</sequence>
<evidence type="ECO:0000313" key="2">
    <source>
        <dbReference type="Proteomes" id="UP000887560"/>
    </source>
</evidence>
<dbReference type="AlphaFoldDB" id="A0A915P3W8"/>
<feature type="chain" id="PRO_5036811462" evidence="1">
    <location>
        <begin position="18"/>
        <end position="122"/>
    </location>
</feature>
<evidence type="ECO:0000313" key="3">
    <source>
        <dbReference type="WBParaSite" id="scf7180000422452.g9002"/>
    </source>
</evidence>
<evidence type="ECO:0000256" key="1">
    <source>
        <dbReference type="SAM" id="SignalP"/>
    </source>
</evidence>
<accession>A0A915P3W8</accession>
<protein>
    <submittedName>
        <fullName evidence="3">Uncharacterized protein</fullName>
    </submittedName>
</protein>
<feature type="signal peptide" evidence="1">
    <location>
        <begin position="1"/>
        <end position="17"/>
    </location>
</feature>
<dbReference type="Proteomes" id="UP000887560">
    <property type="component" value="Unplaced"/>
</dbReference>
<dbReference type="WBParaSite" id="scf7180000422452.g9002">
    <property type="protein sequence ID" value="scf7180000422452.g9002"/>
    <property type="gene ID" value="scf7180000422452.g9002"/>
</dbReference>
<keyword evidence="1" id="KW-0732">Signal</keyword>
<organism evidence="2 3">
    <name type="scientific">Meloidogyne floridensis</name>
    <dbReference type="NCBI Taxonomy" id="298350"/>
    <lineage>
        <taxon>Eukaryota</taxon>
        <taxon>Metazoa</taxon>
        <taxon>Ecdysozoa</taxon>
        <taxon>Nematoda</taxon>
        <taxon>Chromadorea</taxon>
        <taxon>Rhabditida</taxon>
        <taxon>Tylenchina</taxon>
        <taxon>Tylenchomorpha</taxon>
        <taxon>Tylenchoidea</taxon>
        <taxon>Meloidogynidae</taxon>
        <taxon>Meloidogyninae</taxon>
        <taxon>Meloidogyne</taxon>
    </lineage>
</organism>
<proteinExistence type="predicted"/>
<reference evidence="3" key="1">
    <citation type="submission" date="2022-11" db="UniProtKB">
        <authorList>
            <consortium name="WormBaseParasite"/>
        </authorList>
    </citation>
    <scope>IDENTIFICATION</scope>
</reference>
<keyword evidence="2" id="KW-1185">Reference proteome</keyword>
<name>A0A915P3W8_9BILA</name>